<dbReference type="InterPro" id="IPR047057">
    <property type="entry name" value="MerR_fam"/>
</dbReference>
<evidence type="ECO:0000256" key="4">
    <source>
        <dbReference type="ARBA" id="ARBA00023125"/>
    </source>
</evidence>
<dbReference type="PROSITE" id="PS00552">
    <property type="entry name" value="HTH_MERR_1"/>
    <property type="match status" value="1"/>
</dbReference>
<evidence type="ECO:0000256" key="3">
    <source>
        <dbReference type="ARBA" id="ARBA00023014"/>
    </source>
</evidence>
<sequence>MSRKNPGLTVGDVARRSGLAVSAIHFYERKGLIAADRTSGNQRRYDRDVLRRLALIRAAQEIGLPLSEVAAALKSLPDSRTPTAEDWRRIATGWASLLDRRMILLQRLRSNLDGCIGCGCLSLSHCELMNPSDRLSDEGAGAVLFERIPE</sequence>
<reference evidence="6 7" key="1">
    <citation type="submission" date="2020-06" db="EMBL/GenBank/DDBJ databases">
        <title>Genome sequence of Rhizobium sp strain ADMK78.</title>
        <authorList>
            <person name="Rahi P."/>
        </authorList>
    </citation>
    <scope>NUCLEOTIDE SEQUENCE [LARGE SCALE GENOMIC DNA]</scope>
    <source>
        <strain evidence="6 7">ADMK78</strain>
    </source>
</reference>
<proteinExistence type="predicted"/>
<keyword evidence="1" id="KW-0479">Metal-binding</keyword>
<dbReference type="Pfam" id="PF13411">
    <property type="entry name" value="MerR_1"/>
    <property type="match status" value="1"/>
</dbReference>
<gene>
    <name evidence="6" type="primary">soxR</name>
    <name evidence="6" type="ORF">FE840_008880</name>
</gene>
<feature type="domain" description="HTH merR-type" evidence="5">
    <location>
        <begin position="7"/>
        <end position="75"/>
    </location>
</feature>
<accession>A0ABX6QM75</accession>
<dbReference type="SMART" id="SM00422">
    <property type="entry name" value="HTH_MERR"/>
    <property type="match status" value="1"/>
</dbReference>
<dbReference type="EMBL" id="CP058350">
    <property type="protein sequence ID" value="QLF69648.1"/>
    <property type="molecule type" value="Genomic_DNA"/>
</dbReference>
<dbReference type="PANTHER" id="PTHR30204">
    <property type="entry name" value="REDOX-CYCLING DRUG-SENSING TRANSCRIPTIONAL ACTIVATOR SOXR"/>
    <property type="match status" value="1"/>
</dbReference>
<evidence type="ECO:0000259" key="5">
    <source>
        <dbReference type="PROSITE" id="PS50937"/>
    </source>
</evidence>
<dbReference type="PROSITE" id="PS50937">
    <property type="entry name" value="HTH_MERR_2"/>
    <property type="match status" value="1"/>
</dbReference>
<evidence type="ECO:0000313" key="6">
    <source>
        <dbReference type="EMBL" id="QLF69648.1"/>
    </source>
</evidence>
<dbReference type="Proteomes" id="UP000308530">
    <property type="component" value="Chromosome"/>
</dbReference>
<dbReference type="Gene3D" id="1.10.1660.10">
    <property type="match status" value="1"/>
</dbReference>
<organism evidence="6 7">
    <name type="scientific">Peteryoungia desertarenae</name>
    <dbReference type="NCBI Taxonomy" id="1813451"/>
    <lineage>
        <taxon>Bacteria</taxon>
        <taxon>Pseudomonadati</taxon>
        <taxon>Pseudomonadota</taxon>
        <taxon>Alphaproteobacteria</taxon>
        <taxon>Hyphomicrobiales</taxon>
        <taxon>Rhizobiaceae</taxon>
        <taxon>Peteryoungia</taxon>
    </lineage>
</organism>
<evidence type="ECO:0000256" key="2">
    <source>
        <dbReference type="ARBA" id="ARBA00023004"/>
    </source>
</evidence>
<keyword evidence="3" id="KW-0411">Iron-sulfur</keyword>
<keyword evidence="4" id="KW-0238">DNA-binding</keyword>
<dbReference type="PRINTS" id="PR00040">
    <property type="entry name" value="HTHMERR"/>
</dbReference>
<dbReference type="NCBIfam" id="TIGR01950">
    <property type="entry name" value="SoxR"/>
    <property type="match status" value="1"/>
</dbReference>
<dbReference type="InterPro" id="IPR010211">
    <property type="entry name" value="Redox-sen_tscrpt-act_SoxR"/>
</dbReference>
<protein>
    <submittedName>
        <fullName evidence="6">Redox-sensitive transcriptional activator SoxR</fullName>
    </submittedName>
</protein>
<dbReference type="CDD" id="cd01110">
    <property type="entry name" value="HTH_SoxR"/>
    <property type="match status" value="1"/>
</dbReference>
<keyword evidence="1" id="KW-0001">2Fe-2S</keyword>
<name>A0ABX6QM75_9HYPH</name>
<evidence type="ECO:0000313" key="7">
    <source>
        <dbReference type="Proteomes" id="UP000308530"/>
    </source>
</evidence>
<dbReference type="SUPFAM" id="SSF46955">
    <property type="entry name" value="Putative DNA-binding domain"/>
    <property type="match status" value="1"/>
</dbReference>
<dbReference type="PANTHER" id="PTHR30204:SF0">
    <property type="entry name" value="REDOX-SENSITIVE TRANSCRIPTIONAL ACTIVATOR SOXR"/>
    <property type="match status" value="1"/>
</dbReference>
<keyword evidence="2" id="KW-0408">Iron</keyword>
<dbReference type="InterPro" id="IPR009061">
    <property type="entry name" value="DNA-bd_dom_put_sf"/>
</dbReference>
<dbReference type="RefSeq" id="WP_138285223.1">
    <property type="nucleotide sequence ID" value="NZ_CP058350.1"/>
</dbReference>
<keyword evidence="7" id="KW-1185">Reference proteome</keyword>
<dbReference type="InterPro" id="IPR000551">
    <property type="entry name" value="MerR-type_HTH_dom"/>
</dbReference>
<evidence type="ECO:0000256" key="1">
    <source>
        <dbReference type="ARBA" id="ARBA00022714"/>
    </source>
</evidence>